<name>A0A4Y3HTD9_9VIBR</name>
<dbReference type="OrthoDB" id="6397986at2"/>
<feature type="signal peptide" evidence="2">
    <location>
        <begin position="1"/>
        <end position="25"/>
    </location>
</feature>
<dbReference type="InterPro" id="IPR050824">
    <property type="entry name" value="Thiol_disulfide_DsbA"/>
</dbReference>
<dbReference type="Gene3D" id="3.40.30.10">
    <property type="entry name" value="Glutaredoxin"/>
    <property type="match status" value="1"/>
</dbReference>
<feature type="domain" description="Thioredoxin-like fold" evidence="3">
    <location>
        <begin position="48"/>
        <end position="187"/>
    </location>
</feature>
<dbReference type="InterPro" id="IPR017937">
    <property type="entry name" value="Thioredoxin_CS"/>
</dbReference>
<keyword evidence="1" id="KW-0676">Redox-active center</keyword>
<keyword evidence="5" id="KW-1185">Reference proteome</keyword>
<proteinExistence type="predicted"/>
<evidence type="ECO:0000313" key="5">
    <source>
        <dbReference type="Proteomes" id="UP000318717"/>
    </source>
</evidence>
<dbReference type="PROSITE" id="PS51257">
    <property type="entry name" value="PROKAR_LIPOPROTEIN"/>
    <property type="match status" value="1"/>
</dbReference>
<dbReference type="RefSeq" id="WP_141344737.1">
    <property type="nucleotide sequence ID" value="NZ_BJLF01000004.1"/>
</dbReference>
<dbReference type="SUPFAM" id="SSF52833">
    <property type="entry name" value="Thioredoxin-like"/>
    <property type="match status" value="1"/>
</dbReference>
<feature type="chain" id="PRO_5021471620" description="Thioredoxin-like fold domain-containing protein" evidence="2">
    <location>
        <begin position="26"/>
        <end position="209"/>
    </location>
</feature>
<sequence>MKKITQILSLVFASLLLLTACSENPEPQLNTHYSQLPNDISDLVEQPVVEVFSLTCGHCLQMEKFIPEIEEGIGQPIGKVHVTFNESAQAAAMFYYAAAMQSETGKPDVGMMTALFNAYHANAELPAEERTQLLIDAYKERGLVSPYDLDDEQKQQLFEEVTKAVDITGKGMINSVPTFVVNGKYMVITSAHNDLPSIVNTIKYLIAKG</sequence>
<keyword evidence="2" id="KW-0732">Signal</keyword>
<protein>
    <recommendedName>
        <fullName evidence="3">Thioredoxin-like fold domain-containing protein</fullName>
    </recommendedName>
</protein>
<dbReference type="Proteomes" id="UP000318717">
    <property type="component" value="Unassembled WGS sequence"/>
</dbReference>
<dbReference type="EMBL" id="BJLF01000004">
    <property type="protein sequence ID" value="GEA50346.1"/>
    <property type="molecule type" value="Genomic_DNA"/>
</dbReference>
<dbReference type="Pfam" id="PF13462">
    <property type="entry name" value="Thioredoxin_4"/>
    <property type="match status" value="1"/>
</dbReference>
<dbReference type="PANTHER" id="PTHR35891">
    <property type="entry name" value="THIOL:DISULFIDE INTERCHANGE PROTEIN DSBA"/>
    <property type="match status" value="1"/>
</dbReference>
<evidence type="ECO:0000256" key="2">
    <source>
        <dbReference type="SAM" id="SignalP"/>
    </source>
</evidence>
<dbReference type="AlphaFoldDB" id="A0A4Y3HTD9"/>
<dbReference type="InterPro" id="IPR036249">
    <property type="entry name" value="Thioredoxin-like_sf"/>
</dbReference>
<dbReference type="PROSITE" id="PS00194">
    <property type="entry name" value="THIOREDOXIN_1"/>
    <property type="match status" value="1"/>
</dbReference>
<gene>
    <name evidence="4" type="ORF">VIN01S_11500</name>
</gene>
<organism evidence="4 5">
    <name type="scientific">Vibrio inusitatus NBRC 102082</name>
    <dbReference type="NCBI Taxonomy" id="1219070"/>
    <lineage>
        <taxon>Bacteria</taxon>
        <taxon>Pseudomonadati</taxon>
        <taxon>Pseudomonadota</taxon>
        <taxon>Gammaproteobacteria</taxon>
        <taxon>Vibrionales</taxon>
        <taxon>Vibrionaceae</taxon>
        <taxon>Vibrio</taxon>
    </lineage>
</organism>
<evidence type="ECO:0000313" key="4">
    <source>
        <dbReference type="EMBL" id="GEA50346.1"/>
    </source>
</evidence>
<evidence type="ECO:0000256" key="1">
    <source>
        <dbReference type="ARBA" id="ARBA00023284"/>
    </source>
</evidence>
<comment type="caution">
    <text evidence="4">The sequence shown here is derived from an EMBL/GenBank/DDBJ whole genome shotgun (WGS) entry which is preliminary data.</text>
</comment>
<accession>A0A4Y3HTD9</accession>
<dbReference type="PANTHER" id="PTHR35891:SF2">
    <property type="entry name" value="THIOL:DISULFIDE INTERCHANGE PROTEIN DSBA"/>
    <property type="match status" value="1"/>
</dbReference>
<dbReference type="InterPro" id="IPR012336">
    <property type="entry name" value="Thioredoxin-like_fold"/>
</dbReference>
<reference evidence="4 5" key="1">
    <citation type="submission" date="2019-06" db="EMBL/GenBank/DDBJ databases">
        <title>Whole genome shotgun sequence of Vibrio inusitatus NBRC 102082.</title>
        <authorList>
            <person name="Hosoyama A."/>
            <person name="Uohara A."/>
            <person name="Ohji S."/>
            <person name="Ichikawa N."/>
        </authorList>
    </citation>
    <scope>NUCLEOTIDE SEQUENCE [LARGE SCALE GENOMIC DNA]</scope>
    <source>
        <strain evidence="4 5">NBRC 102082</strain>
    </source>
</reference>
<evidence type="ECO:0000259" key="3">
    <source>
        <dbReference type="Pfam" id="PF13462"/>
    </source>
</evidence>